<proteinExistence type="inferred from homology"/>
<dbReference type="InterPro" id="IPR037401">
    <property type="entry name" value="SnoaL-like"/>
</dbReference>
<evidence type="ECO:0000256" key="2">
    <source>
        <dbReference type="ARBA" id="ARBA00022857"/>
    </source>
</evidence>
<keyword evidence="2" id="KW-0521">NADP</keyword>
<dbReference type="Gene3D" id="3.40.50.720">
    <property type="entry name" value="NAD(P)-binding Rossmann-like Domain"/>
    <property type="match status" value="1"/>
</dbReference>
<dbReference type="PRINTS" id="PR00081">
    <property type="entry name" value="GDHRDH"/>
</dbReference>
<evidence type="ECO:0000256" key="3">
    <source>
        <dbReference type="ARBA" id="ARBA00023002"/>
    </source>
</evidence>
<dbReference type="InterPro" id="IPR036291">
    <property type="entry name" value="NAD(P)-bd_dom_sf"/>
</dbReference>
<evidence type="ECO:0000259" key="5">
    <source>
        <dbReference type="Pfam" id="PF13577"/>
    </source>
</evidence>
<dbReference type="Pfam" id="PF13577">
    <property type="entry name" value="SnoaL_4"/>
    <property type="match status" value="1"/>
</dbReference>
<evidence type="ECO:0000313" key="7">
    <source>
        <dbReference type="Proteomes" id="UP000593570"/>
    </source>
</evidence>
<feature type="domain" description="SnoaL-like" evidence="5">
    <location>
        <begin position="210"/>
        <end position="269"/>
    </location>
</feature>
<organism evidence="6 7">
    <name type="scientific">Fusarium oxysporum f. sp. conglutinans</name>
    <dbReference type="NCBI Taxonomy" id="100902"/>
    <lineage>
        <taxon>Eukaryota</taxon>
        <taxon>Fungi</taxon>
        <taxon>Dikarya</taxon>
        <taxon>Ascomycota</taxon>
        <taxon>Pezizomycotina</taxon>
        <taxon>Sordariomycetes</taxon>
        <taxon>Hypocreomycetidae</taxon>
        <taxon>Hypocreales</taxon>
        <taxon>Nectriaceae</taxon>
        <taxon>Fusarium</taxon>
        <taxon>Fusarium oxysporum species complex</taxon>
    </lineage>
</organism>
<dbReference type="EMBL" id="JACDXP010000012">
    <property type="protein sequence ID" value="KAF6516232.1"/>
    <property type="molecule type" value="Genomic_DNA"/>
</dbReference>
<dbReference type="GO" id="GO:0016491">
    <property type="term" value="F:oxidoreductase activity"/>
    <property type="evidence" value="ECO:0007669"/>
    <property type="project" value="UniProtKB-KW"/>
</dbReference>
<dbReference type="Pfam" id="PF00106">
    <property type="entry name" value="adh_short"/>
    <property type="match status" value="1"/>
</dbReference>
<sequence>MSVKGRVAIVTGAGGGLGREYALLLGKLGAKVVVNDYGGTLEGQPGTISRAQSVVDEIRAAGGSAIADGHDVSIQTQAEAIVTDCLAEYGRVDILVNNAGISGKPSSHAALDAPAFMRVIEIGVLGTQLMTSAVWSTMEKQGHGRIVNVSSDAIIGFGAGGDCAYSASKGAVFAITQDLGRFSPSCGIKLNAILPSGASRMGDLSEASKMITQTYFETRKFNGDTAEGRCYLWFSATMDTSKPHEYHAFGGHYRFKFQRTDKGWKISRMQLKKIWAQNEDTERVFG</sequence>
<dbReference type="SUPFAM" id="SSF51735">
    <property type="entry name" value="NAD(P)-binding Rossmann-fold domains"/>
    <property type="match status" value="1"/>
</dbReference>
<dbReference type="PANTHER" id="PTHR45024">
    <property type="entry name" value="DEHYDROGENASES, SHORT CHAIN"/>
    <property type="match status" value="1"/>
</dbReference>
<dbReference type="InterPro" id="IPR020904">
    <property type="entry name" value="Sc_DH/Rdtase_CS"/>
</dbReference>
<name>A0A8H6GED3_FUSOX</name>
<dbReference type="SUPFAM" id="SSF54427">
    <property type="entry name" value="NTF2-like"/>
    <property type="match status" value="1"/>
</dbReference>
<evidence type="ECO:0000313" key="6">
    <source>
        <dbReference type="EMBL" id="KAF6516232.1"/>
    </source>
</evidence>
<gene>
    <name evidence="6" type="ORF">HZS61_003435</name>
</gene>
<dbReference type="PANTHER" id="PTHR45024:SF2">
    <property type="entry name" value="SCP2 DOMAIN-CONTAINING PROTEIN"/>
    <property type="match status" value="1"/>
</dbReference>
<accession>A0A8H6GED3</accession>
<dbReference type="InterPro" id="IPR002347">
    <property type="entry name" value="SDR_fam"/>
</dbReference>
<dbReference type="InterPro" id="IPR051687">
    <property type="entry name" value="Peroxisomal_Beta-Oxidation"/>
</dbReference>
<evidence type="ECO:0000256" key="4">
    <source>
        <dbReference type="RuleBase" id="RU000363"/>
    </source>
</evidence>
<dbReference type="PROSITE" id="PS00061">
    <property type="entry name" value="ADH_SHORT"/>
    <property type="match status" value="1"/>
</dbReference>
<dbReference type="Proteomes" id="UP000593570">
    <property type="component" value="Unassembled WGS sequence"/>
</dbReference>
<comment type="caution">
    <text evidence="6">The sequence shown here is derived from an EMBL/GenBank/DDBJ whole genome shotgun (WGS) entry which is preliminary data.</text>
</comment>
<reference evidence="6 7" key="1">
    <citation type="journal article" date="2020" name="bioRxiv">
        <title>A chromosome-scale genome assembly for the Fusarium oxysporum strain Fo5176 to establish a model Arabidopsis-fungal pathosystem.</title>
        <authorList>
            <person name="Fokkens L."/>
            <person name="Guo L."/>
            <person name="Dora S."/>
            <person name="Wang B."/>
            <person name="Ye K."/>
            <person name="Sanchez-Rodriguez C."/>
            <person name="Croll D."/>
        </authorList>
    </citation>
    <scope>NUCLEOTIDE SEQUENCE [LARGE SCALE GENOMIC DNA]</scope>
    <source>
        <strain evidence="6 7">Fo5176</strain>
    </source>
</reference>
<evidence type="ECO:0000256" key="1">
    <source>
        <dbReference type="ARBA" id="ARBA00006484"/>
    </source>
</evidence>
<protein>
    <recommendedName>
        <fullName evidence="5">SnoaL-like domain-containing protein</fullName>
    </recommendedName>
</protein>
<keyword evidence="3" id="KW-0560">Oxidoreductase</keyword>
<dbReference type="PRINTS" id="PR00080">
    <property type="entry name" value="SDRFAMILY"/>
</dbReference>
<dbReference type="AlphaFoldDB" id="A0A8H6GED3"/>
<dbReference type="InterPro" id="IPR032710">
    <property type="entry name" value="NTF2-like_dom_sf"/>
</dbReference>
<comment type="similarity">
    <text evidence="1 4">Belongs to the short-chain dehydrogenases/reductases (SDR) family.</text>
</comment>